<dbReference type="EMBL" id="LSSM01005509">
    <property type="protein sequence ID" value="OMJ12545.1"/>
    <property type="molecule type" value="Genomic_DNA"/>
</dbReference>
<name>A0A1R1XD34_9FUNG</name>
<organism evidence="1 2">
    <name type="scientific">Smittium culicis</name>
    <dbReference type="NCBI Taxonomy" id="133412"/>
    <lineage>
        <taxon>Eukaryota</taxon>
        <taxon>Fungi</taxon>
        <taxon>Fungi incertae sedis</taxon>
        <taxon>Zoopagomycota</taxon>
        <taxon>Kickxellomycotina</taxon>
        <taxon>Harpellomycetes</taxon>
        <taxon>Harpellales</taxon>
        <taxon>Legeriomycetaceae</taxon>
        <taxon>Smittium</taxon>
    </lineage>
</organism>
<evidence type="ECO:0000313" key="1">
    <source>
        <dbReference type="EMBL" id="OMJ12545.1"/>
    </source>
</evidence>
<gene>
    <name evidence="1" type="ORF">AYI69_g9369</name>
</gene>
<dbReference type="Proteomes" id="UP000187429">
    <property type="component" value="Unassembled WGS sequence"/>
</dbReference>
<comment type="caution">
    <text evidence="1">The sequence shown here is derived from an EMBL/GenBank/DDBJ whole genome shotgun (WGS) entry which is preliminary data.</text>
</comment>
<proteinExistence type="predicted"/>
<sequence>MYNYNITDE</sequence>
<feature type="non-terminal residue" evidence="1">
    <location>
        <position position="9"/>
    </location>
</feature>
<accession>A0A1R1XD34</accession>
<protein>
    <submittedName>
        <fullName evidence="1">Uncharacterized protein</fullName>
    </submittedName>
</protein>
<keyword evidence="2" id="KW-1185">Reference proteome</keyword>
<reference evidence="2" key="1">
    <citation type="submission" date="2017-01" db="EMBL/GenBank/DDBJ databases">
        <authorList>
            <person name="Wang Y."/>
            <person name="White M."/>
            <person name="Kvist S."/>
            <person name="Moncalvo J.-M."/>
        </authorList>
    </citation>
    <scope>NUCLEOTIDE SEQUENCE [LARGE SCALE GENOMIC DNA]</scope>
    <source>
        <strain evidence="2">ID-206-W2</strain>
    </source>
</reference>
<evidence type="ECO:0000313" key="2">
    <source>
        <dbReference type="Proteomes" id="UP000187429"/>
    </source>
</evidence>